<dbReference type="Proteomes" id="UP000272117">
    <property type="component" value="Unassembled WGS sequence"/>
</dbReference>
<name>A0A3M9MLI0_9BACT</name>
<dbReference type="OrthoDB" id="2651079at2"/>
<comment type="caution">
    <text evidence="1">The sequence shown here is derived from an EMBL/GenBank/DDBJ whole genome shotgun (WGS) entry which is preliminary data.</text>
</comment>
<evidence type="ECO:0008006" key="3">
    <source>
        <dbReference type="Google" id="ProtNLM"/>
    </source>
</evidence>
<dbReference type="AlphaFoldDB" id="A0A3M9MLI0"/>
<proteinExistence type="predicted"/>
<reference evidence="1 2" key="1">
    <citation type="submission" date="2018-11" db="EMBL/GenBank/DDBJ databases">
        <title>Rufibacter latericius sp. nov., isolated from water in Baiyang Lake.</title>
        <authorList>
            <person name="Yang Y."/>
        </authorList>
    </citation>
    <scope>NUCLEOTIDE SEQUENCE [LARGE SCALE GENOMIC DNA]</scope>
    <source>
        <strain evidence="1 2">R-22-1c-1</strain>
    </source>
</reference>
<dbReference type="EMBL" id="RJJD01000008">
    <property type="protein sequence ID" value="RNI26339.1"/>
    <property type="molecule type" value="Genomic_DNA"/>
</dbReference>
<keyword evidence="2" id="KW-1185">Reference proteome</keyword>
<organism evidence="1 2">
    <name type="scientific">Rufibacter latericius</name>
    <dbReference type="NCBI Taxonomy" id="2487040"/>
    <lineage>
        <taxon>Bacteria</taxon>
        <taxon>Pseudomonadati</taxon>
        <taxon>Bacteroidota</taxon>
        <taxon>Cytophagia</taxon>
        <taxon>Cytophagales</taxon>
        <taxon>Hymenobacteraceae</taxon>
        <taxon>Rufibacter</taxon>
    </lineage>
</organism>
<accession>A0A3M9MLI0</accession>
<gene>
    <name evidence="1" type="ORF">EFB08_13845</name>
</gene>
<sequence length="117" mass="13266">MAAKCGAGPELPAAVYGNTWLNSYEEDSADVKFYRPNTFDFPPSRGRTGFMIEQDGRFLRYGIAPTDGLEEQPGRWEAQGKDRLLITYDNPKHTPEELEIISATAELIKVRRKETQK</sequence>
<protein>
    <recommendedName>
        <fullName evidence="3">Lipocalin-like domain-containing protein</fullName>
    </recommendedName>
</protein>
<evidence type="ECO:0000313" key="1">
    <source>
        <dbReference type="EMBL" id="RNI26339.1"/>
    </source>
</evidence>
<evidence type="ECO:0000313" key="2">
    <source>
        <dbReference type="Proteomes" id="UP000272117"/>
    </source>
</evidence>